<evidence type="ECO:0000313" key="3">
    <source>
        <dbReference type="EMBL" id="KAL0270417.1"/>
    </source>
</evidence>
<keyword evidence="1" id="KW-0175">Coiled coil</keyword>
<gene>
    <name evidence="3" type="ORF">PYX00_007833</name>
</gene>
<accession>A0AAW2HKT5</accession>
<comment type="caution">
    <text evidence="3">The sequence shown here is derived from an EMBL/GenBank/DDBJ whole genome shotgun (WGS) entry which is preliminary data.</text>
</comment>
<feature type="coiled-coil region" evidence="1">
    <location>
        <begin position="93"/>
        <end position="256"/>
    </location>
</feature>
<dbReference type="PANTHER" id="PTHR47357">
    <property type="entry name" value="COP1-INTERACTIVE PROTEIN 1"/>
    <property type="match status" value="1"/>
</dbReference>
<feature type="coiled-coil region" evidence="1">
    <location>
        <begin position="524"/>
        <end position="551"/>
    </location>
</feature>
<feature type="coiled-coil region" evidence="1">
    <location>
        <begin position="612"/>
        <end position="732"/>
    </location>
</feature>
<feature type="region of interest" description="Disordered" evidence="2">
    <location>
        <begin position="417"/>
        <end position="436"/>
    </location>
</feature>
<dbReference type="GO" id="GO:0005200">
    <property type="term" value="F:structural constituent of cytoskeleton"/>
    <property type="evidence" value="ECO:0007669"/>
    <property type="project" value="TreeGrafter"/>
</dbReference>
<feature type="coiled-coil region" evidence="1">
    <location>
        <begin position="1128"/>
        <end position="1214"/>
    </location>
</feature>
<organism evidence="3">
    <name type="scientific">Menopon gallinae</name>
    <name type="common">poultry shaft louse</name>
    <dbReference type="NCBI Taxonomy" id="328185"/>
    <lineage>
        <taxon>Eukaryota</taxon>
        <taxon>Metazoa</taxon>
        <taxon>Ecdysozoa</taxon>
        <taxon>Arthropoda</taxon>
        <taxon>Hexapoda</taxon>
        <taxon>Insecta</taxon>
        <taxon>Pterygota</taxon>
        <taxon>Neoptera</taxon>
        <taxon>Paraneoptera</taxon>
        <taxon>Psocodea</taxon>
        <taxon>Troctomorpha</taxon>
        <taxon>Phthiraptera</taxon>
        <taxon>Amblycera</taxon>
        <taxon>Menoponidae</taxon>
        <taxon>Menopon</taxon>
    </lineage>
</organism>
<dbReference type="GO" id="GO:0005856">
    <property type="term" value="C:cytoskeleton"/>
    <property type="evidence" value="ECO:0007669"/>
    <property type="project" value="TreeGrafter"/>
</dbReference>
<evidence type="ECO:0000256" key="2">
    <source>
        <dbReference type="SAM" id="MobiDB-lite"/>
    </source>
</evidence>
<name>A0AAW2HKT5_9NEOP</name>
<feature type="coiled-coil region" evidence="1">
    <location>
        <begin position="922"/>
        <end position="1008"/>
    </location>
</feature>
<dbReference type="EMBL" id="JARGDH010000004">
    <property type="protein sequence ID" value="KAL0270416.1"/>
    <property type="molecule type" value="Genomic_DNA"/>
</dbReference>
<evidence type="ECO:0000256" key="1">
    <source>
        <dbReference type="SAM" id="Coils"/>
    </source>
</evidence>
<feature type="coiled-coil region" evidence="1">
    <location>
        <begin position="1260"/>
        <end position="1388"/>
    </location>
</feature>
<dbReference type="PANTHER" id="PTHR47357:SF1">
    <property type="entry name" value="SPINDLE POLE BODY COMPONENT 110"/>
    <property type="match status" value="1"/>
</dbReference>
<sequence>MDNSQSCFTLSELDCKSCVSTGVQTENIIGFRRRLDLDGNDSMSTPPSVLRKKIFQLDDELIETHDFHDLELKILREENEINDGCLTSNDKYISDLEKSLKDAELIILECNKEINNLKSVNQDLNKRLKDEANNCIILKEQYQDQISKLQLSLKKKCSEIEILEKDKDDFDFREELVRKNYEQKINELKLLLQEKNEKEGEIETDAECDAFRQRLAEETERAKELEIQLGELNSELVLSREKIKELEEQIQSQSVRCPLKDVSLQTDEDNSLSSAKRCSSFEKQIENFNLVNENINEGSSNGYVSENGDPENVAFEISKQSKSVVQVAVQTDRESHLDADDELGELRRSFEDGLNADSKVCAVAFNTLFDKYLALLDTYVTLHTEFEDYKLSEEKECYLLVNKSVRYLDELCSQLQNSGSGSSLPTPVGTPFRSGKKTDQSLSKLVRTPLKFLLDSPKQFRSPILFNSPGIRSSQSDSPLLQDVLSDREKELTNLKSIYTQKLNTSDQTIGDTLRSVCKLEERISKLESVFAAIQTERDELAKENVGLRENLLKNSSDISDIRNKLEVEIISLNPDLKGTLSDILIPNLLSIFIQTIMESCRKIQVTTLNERMHLTEKNKAYKAKITELNAEISRLSNALALLNEGKETYERQILESAKLEQDLLNQIKEMTMKIERYDEEVMELTRQKESLSLEVETLRDRKLEDTASENIESLLNEIKLLSDKIEMLETEIFESVKAKKDLINELNILVYRNETFHKETAELLTEIASKTGQFQEEIAELTQQKTKLSEEVEILREENEQYKVEMSMSALQIENFLDTIKVLTGRIEQYEAEILETTPQKERLLMEIKDLRDRIEQYEAEISESTKMKEQLLQELSLMNDQHEYCEKGMLESERLLASVKQLTVMNRQYEAEIAESTKVKAELLISINELRCTNEALVNEERDNEKLSTQIKELTEKNEEQKAELSVLSGQKDRLEVEVFFLKGKIDNYEMEILETLKANENLLQKMLIMEDKHDDYIRDSFEDVKLFTQVKELKEKYEQSQSSLLGLSSEKEKLFSEVNALRARIYQYDAEIFESSKANEALLEQIKHLKDQRENREKHGCQSSAESNVDLEERTMGVSSLLEWNEKLESDVSALKDKISQYEEDIIESEKEKEELQEQVRVLKNKHAEYEKGMYESKMRLSEIEELTKKNEEKGMEIAALMQDREDLELEICSLQVRIYQYEMEVLESLNTKDRLLQRMLVIGNQQGDHIKNTYEFDKVLAQLNEVRKKNKQYESEMSGLEAEKENLFAEVNDLRARIDQYDAEILETLKAKDALLEEIATLKNQLETCKKGMSESEKLIVNMNEITEKNERYKAEISELGVQKDKLELEISNLRQKIAQYETELLESFKHETGSAEGN</sequence>
<dbReference type="Gene3D" id="1.10.287.1490">
    <property type="match status" value="1"/>
</dbReference>
<protein>
    <submittedName>
        <fullName evidence="3">Uncharacterized protein</fullName>
    </submittedName>
</protein>
<dbReference type="EMBL" id="JARGDH010000004">
    <property type="protein sequence ID" value="KAL0270418.1"/>
    <property type="molecule type" value="Genomic_DNA"/>
</dbReference>
<proteinExistence type="predicted"/>
<feature type="coiled-coil region" evidence="1">
    <location>
        <begin position="772"/>
        <end position="876"/>
    </location>
</feature>
<reference evidence="3" key="1">
    <citation type="journal article" date="2024" name="Gigascience">
        <title>Chromosome-level genome of the poultry shaft louse Menopon gallinae provides insight into the host-switching and adaptive evolution of parasitic lice.</title>
        <authorList>
            <person name="Xu Y."/>
            <person name="Ma L."/>
            <person name="Liu S."/>
            <person name="Liang Y."/>
            <person name="Liu Q."/>
            <person name="He Z."/>
            <person name="Tian L."/>
            <person name="Duan Y."/>
            <person name="Cai W."/>
            <person name="Li H."/>
            <person name="Song F."/>
        </authorList>
    </citation>
    <scope>NUCLEOTIDE SEQUENCE</scope>
    <source>
        <strain evidence="3">Cailab_2023a</strain>
    </source>
</reference>
<dbReference type="EMBL" id="JARGDH010000004">
    <property type="protein sequence ID" value="KAL0270417.1"/>
    <property type="molecule type" value="Genomic_DNA"/>
</dbReference>